<reference evidence="2" key="2">
    <citation type="journal article" date="2015" name="Fish Shellfish Immunol.">
        <title>Early steps in the European eel (Anguilla anguilla)-Vibrio vulnificus interaction in the gills: Role of the RtxA13 toxin.</title>
        <authorList>
            <person name="Callol A."/>
            <person name="Pajuelo D."/>
            <person name="Ebbesson L."/>
            <person name="Teles M."/>
            <person name="MacKenzie S."/>
            <person name="Amaro C."/>
        </authorList>
    </citation>
    <scope>NUCLEOTIDE SEQUENCE</scope>
</reference>
<keyword evidence="1" id="KW-1133">Transmembrane helix</keyword>
<dbReference type="EMBL" id="GBXM01071525">
    <property type="protein sequence ID" value="JAH37052.1"/>
    <property type="molecule type" value="Transcribed_RNA"/>
</dbReference>
<feature type="transmembrane region" description="Helical" evidence="1">
    <location>
        <begin position="6"/>
        <end position="25"/>
    </location>
</feature>
<name>A0A0E9S760_ANGAN</name>
<protein>
    <submittedName>
        <fullName evidence="2">Uncharacterized protein</fullName>
    </submittedName>
</protein>
<keyword evidence="1" id="KW-0472">Membrane</keyword>
<dbReference type="AlphaFoldDB" id="A0A0E9S760"/>
<reference evidence="2" key="1">
    <citation type="submission" date="2014-11" db="EMBL/GenBank/DDBJ databases">
        <authorList>
            <person name="Amaro Gonzalez C."/>
        </authorList>
    </citation>
    <scope>NUCLEOTIDE SEQUENCE</scope>
</reference>
<evidence type="ECO:0000313" key="2">
    <source>
        <dbReference type="EMBL" id="JAH37052.1"/>
    </source>
</evidence>
<organism evidence="2">
    <name type="scientific">Anguilla anguilla</name>
    <name type="common">European freshwater eel</name>
    <name type="synonym">Muraena anguilla</name>
    <dbReference type="NCBI Taxonomy" id="7936"/>
    <lineage>
        <taxon>Eukaryota</taxon>
        <taxon>Metazoa</taxon>
        <taxon>Chordata</taxon>
        <taxon>Craniata</taxon>
        <taxon>Vertebrata</taxon>
        <taxon>Euteleostomi</taxon>
        <taxon>Actinopterygii</taxon>
        <taxon>Neopterygii</taxon>
        <taxon>Teleostei</taxon>
        <taxon>Anguilliformes</taxon>
        <taxon>Anguillidae</taxon>
        <taxon>Anguilla</taxon>
    </lineage>
</organism>
<proteinExistence type="predicted"/>
<sequence length="36" mass="4310">MRQGLHVSVFFFSVISILNYVYNAVKSRYTCQYFLD</sequence>
<accession>A0A0E9S760</accession>
<keyword evidence="1" id="KW-0812">Transmembrane</keyword>
<evidence type="ECO:0000256" key="1">
    <source>
        <dbReference type="SAM" id="Phobius"/>
    </source>
</evidence>